<evidence type="ECO:0000256" key="2">
    <source>
        <dbReference type="SAM" id="SignalP"/>
    </source>
</evidence>
<evidence type="ECO:0000313" key="4">
    <source>
        <dbReference type="Proteomes" id="UP000652427"/>
    </source>
</evidence>
<dbReference type="EMBL" id="JABWMH010000001">
    <property type="protein sequence ID" value="NVD27166.1"/>
    <property type="molecule type" value="Genomic_DNA"/>
</dbReference>
<keyword evidence="1" id="KW-0812">Transmembrane</keyword>
<reference evidence="3 4" key="1">
    <citation type="submission" date="2020-06" db="EMBL/GenBank/DDBJ databases">
        <authorList>
            <person name="Kim S.-J."/>
            <person name="Park S.-J."/>
        </authorList>
    </citation>
    <scope>NUCLEOTIDE SEQUENCE [LARGE SCALE GENOMIC DNA]</scope>
    <source>
        <strain evidence="3 4">SW-151</strain>
    </source>
</reference>
<gene>
    <name evidence="3" type="ORF">HUO14_04475</name>
</gene>
<feature type="transmembrane region" description="Helical" evidence="1">
    <location>
        <begin position="48"/>
        <end position="69"/>
    </location>
</feature>
<feature type="signal peptide" evidence="2">
    <location>
        <begin position="1"/>
        <end position="24"/>
    </location>
</feature>
<organism evidence="3 4">
    <name type="scientific">Parasphingorhabdus flavimaris</name>
    <dbReference type="NCBI Taxonomy" id="266812"/>
    <lineage>
        <taxon>Bacteria</taxon>
        <taxon>Pseudomonadati</taxon>
        <taxon>Pseudomonadota</taxon>
        <taxon>Alphaproteobacteria</taxon>
        <taxon>Sphingomonadales</taxon>
        <taxon>Sphingomonadaceae</taxon>
        <taxon>Parasphingorhabdus</taxon>
    </lineage>
</organism>
<proteinExistence type="predicted"/>
<keyword evidence="1" id="KW-1133">Transmembrane helix</keyword>
<keyword evidence="4" id="KW-1185">Reference proteome</keyword>
<dbReference type="Proteomes" id="UP000652427">
    <property type="component" value="Unassembled WGS sequence"/>
</dbReference>
<comment type="caution">
    <text evidence="3">The sequence shown here is derived from an EMBL/GenBank/DDBJ whole genome shotgun (WGS) entry which is preliminary data.</text>
</comment>
<accession>A0ABX2N0E1</accession>
<evidence type="ECO:0008006" key="5">
    <source>
        <dbReference type="Google" id="ProtNLM"/>
    </source>
</evidence>
<keyword evidence="2" id="KW-0732">Signal</keyword>
<evidence type="ECO:0000256" key="1">
    <source>
        <dbReference type="SAM" id="Phobius"/>
    </source>
</evidence>
<keyword evidence="1" id="KW-0472">Membrane</keyword>
<evidence type="ECO:0000313" key="3">
    <source>
        <dbReference type="EMBL" id="NVD27166.1"/>
    </source>
</evidence>
<feature type="chain" id="PRO_5047230046" description="VPEID-CTERM sorting domain-containing protein" evidence="2">
    <location>
        <begin position="25"/>
        <end position="77"/>
    </location>
</feature>
<sequence>MNLGKLTAAISVASLAVAPVAAQAANSVAPAVERIGATSTSSEELEGGNGILIALLAAAAVIAGIIIIADDDDPTSP</sequence>
<name>A0ABX2N0E1_9SPHN</name>
<protein>
    <recommendedName>
        <fullName evidence="5">VPEID-CTERM sorting domain-containing protein</fullName>
    </recommendedName>
</protein>